<evidence type="ECO:0000259" key="1">
    <source>
        <dbReference type="Pfam" id="PF11645"/>
    </source>
</evidence>
<dbReference type="eggNOG" id="ENOG5032VA1">
    <property type="taxonomic scope" value="Bacteria"/>
</dbReference>
<evidence type="ECO:0000313" key="3">
    <source>
        <dbReference type="Proteomes" id="UP000013911"/>
    </source>
</evidence>
<dbReference type="RefSeq" id="WP_010860100.1">
    <property type="nucleotide sequence ID" value="NZ_KB933398.1"/>
</dbReference>
<reference evidence="2 3" key="1">
    <citation type="submission" date="2013-04" db="EMBL/GenBank/DDBJ databases">
        <title>Draft genome of the heavy metal tolerant bacterium Lysinibacillus sphaericus strain OT4b.31.</title>
        <authorList>
            <person name="Pena-Montenegro T.D."/>
            <person name="Dussan J."/>
        </authorList>
    </citation>
    <scope>NUCLEOTIDE SEQUENCE [LARGE SCALE GENOMIC DNA]</scope>
    <source>
        <strain evidence="2 3">OT4b.31</strain>
    </source>
</reference>
<gene>
    <name evidence="2" type="ORF">H131_15833</name>
</gene>
<dbReference type="EMBL" id="AQPX01000022">
    <property type="protein sequence ID" value="EON71452.1"/>
    <property type="molecule type" value="Genomic_DNA"/>
</dbReference>
<organism evidence="2 3">
    <name type="scientific">Lysinibacillus sphaericus OT4b.31</name>
    <dbReference type="NCBI Taxonomy" id="1285586"/>
    <lineage>
        <taxon>Bacteria</taxon>
        <taxon>Bacillati</taxon>
        <taxon>Bacillota</taxon>
        <taxon>Bacilli</taxon>
        <taxon>Bacillales</taxon>
        <taxon>Bacillaceae</taxon>
        <taxon>Lysinibacillus</taxon>
    </lineage>
</organism>
<dbReference type="AlphaFoldDB" id="R7ZBG4"/>
<comment type="caution">
    <text evidence="2">The sequence shown here is derived from an EMBL/GenBank/DDBJ whole genome shotgun (WGS) entry which is preliminary data.</text>
</comment>
<dbReference type="InterPro" id="IPR021671">
    <property type="entry name" value="PD(D/E)XK_Endonuc"/>
</dbReference>
<dbReference type="Proteomes" id="UP000013911">
    <property type="component" value="Unassembled WGS sequence"/>
</dbReference>
<dbReference type="HOGENOM" id="CLU_125952_0_0_9"/>
<sequence>MDHHTKTEGDLGVLKAQVDLYTKGYMILLPHTEHAPFDLVIYKNGVFKRVQVKYREVSSKEILEIRFRSVYSNTKGIVSTDVNKDEIDVYCVYCPNTDECYYFNPKKLHNKSLNLRVEIPKNNQLAHIKYASDYREVP</sequence>
<name>R7ZBG4_LYSSH</name>
<protein>
    <recommendedName>
        <fullName evidence="1">PD(D/E)XK endonuclease domain-containing protein</fullName>
    </recommendedName>
</protein>
<feature type="domain" description="PD(D/E)XK endonuclease" evidence="1">
    <location>
        <begin position="3"/>
        <end position="136"/>
    </location>
</feature>
<accession>R7ZBG4</accession>
<dbReference type="OrthoDB" id="2851282at2"/>
<proteinExistence type="predicted"/>
<dbReference type="Pfam" id="PF11645">
    <property type="entry name" value="PDDEXK_5"/>
    <property type="match status" value="1"/>
</dbReference>
<dbReference type="InterPro" id="IPR011856">
    <property type="entry name" value="tRNA_endonuc-like_dom_sf"/>
</dbReference>
<evidence type="ECO:0000313" key="2">
    <source>
        <dbReference type="EMBL" id="EON71452.1"/>
    </source>
</evidence>
<dbReference type="Gene3D" id="3.40.1350.10">
    <property type="match status" value="1"/>
</dbReference>
<dbReference type="PATRIC" id="fig|1285586.5.peg.3281"/>
<dbReference type="GO" id="GO:0003676">
    <property type="term" value="F:nucleic acid binding"/>
    <property type="evidence" value="ECO:0007669"/>
    <property type="project" value="InterPro"/>
</dbReference>